<evidence type="ECO:0000313" key="1">
    <source>
        <dbReference type="EMBL" id="TWW63045.1"/>
    </source>
</evidence>
<organism evidence="1 2">
    <name type="scientific">Takifugu flavidus</name>
    <name type="common">sansaifugu</name>
    <dbReference type="NCBI Taxonomy" id="433684"/>
    <lineage>
        <taxon>Eukaryota</taxon>
        <taxon>Metazoa</taxon>
        <taxon>Chordata</taxon>
        <taxon>Craniata</taxon>
        <taxon>Vertebrata</taxon>
        <taxon>Euteleostomi</taxon>
        <taxon>Actinopterygii</taxon>
        <taxon>Neopterygii</taxon>
        <taxon>Teleostei</taxon>
        <taxon>Neoteleostei</taxon>
        <taxon>Acanthomorphata</taxon>
        <taxon>Eupercaria</taxon>
        <taxon>Tetraodontiformes</taxon>
        <taxon>Tetradontoidea</taxon>
        <taxon>Tetraodontidae</taxon>
        <taxon>Takifugu</taxon>
    </lineage>
</organism>
<keyword evidence="2" id="KW-1185">Reference proteome</keyword>
<reference evidence="1 2" key="1">
    <citation type="submission" date="2019-04" db="EMBL/GenBank/DDBJ databases">
        <title>Chromosome genome assembly for Takifugu flavidus.</title>
        <authorList>
            <person name="Xiao S."/>
        </authorList>
    </citation>
    <scope>NUCLEOTIDE SEQUENCE [LARGE SCALE GENOMIC DNA]</scope>
    <source>
        <strain evidence="1">HTHZ2018</strain>
        <tissue evidence="1">Muscle</tissue>
    </source>
</reference>
<comment type="caution">
    <text evidence="1">The sequence shown here is derived from an EMBL/GenBank/DDBJ whole genome shotgun (WGS) entry which is preliminary data.</text>
</comment>
<gene>
    <name evidence="1" type="ORF">D4764_03G0000530</name>
</gene>
<dbReference type="AlphaFoldDB" id="A0A5C6N7F3"/>
<dbReference type="Proteomes" id="UP000324091">
    <property type="component" value="Chromosome 3"/>
</dbReference>
<dbReference type="EMBL" id="RHFK02000016">
    <property type="protein sequence ID" value="TWW63045.1"/>
    <property type="molecule type" value="Genomic_DNA"/>
</dbReference>
<evidence type="ECO:0000313" key="2">
    <source>
        <dbReference type="Proteomes" id="UP000324091"/>
    </source>
</evidence>
<sequence>MIQDRGTWATAVVLKVQLSFTSDSWEMYSKGMILASAIRHVRGHGDKFEVATTLRTFIFRAEREGK</sequence>
<proteinExistence type="predicted"/>
<name>A0A5C6N7F3_9TELE</name>
<accession>A0A5C6N7F3</accession>
<protein>
    <submittedName>
        <fullName evidence="1">Uncharacterized protein</fullName>
    </submittedName>
</protein>